<feature type="region of interest" description="Disordered" evidence="1">
    <location>
        <begin position="148"/>
        <end position="266"/>
    </location>
</feature>
<name>A0AAD9KVF4_RIDPI</name>
<evidence type="ECO:0000313" key="2">
    <source>
        <dbReference type="EMBL" id="KAK2178146.1"/>
    </source>
</evidence>
<dbReference type="AlphaFoldDB" id="A0AAD9KVF4"/>
<keyword evidence="3" id="KW-1185">Reference proteome</keyword>
<reference evidence="2" key="1">
    <citation type="journal article" date="2023" name="Mol. Biol. Evol.">
        <title>Third-Generation Sequencing Reveals the Adaptive Role of the Epigenome in Three Deep-Sea Polychaetes.</title>
        <authorList>
            <person name="Perez M."/>
            <person name="Aroh O."/>
            <person name="Sun Y."/>
            <person name="Lan Y."/>
            <person name="Juniper S.K."/>
            <person name="Young C.R."/>
            <person name="Angers B."/>
            <person name="Qian P.Y."/>
        </authorList>
    </citation>
    <scope>NUCLEOTIDE SEQUENCE</scope>
    <source>
        <strain evidence="2">R07B-5</strain>
    </source>
</reference>
<feature type="region of interest" description="Disordered" evidence="1">
    <location>
        <begin position="52"/>
        <end position="82"/>
    </location>
</feature>
<sequence length="266" mass="28796">MASCFRVRLLRSKNSYDIADPYSDTYSSRESYHRTASDSSAWQLVYDGTRWTNEPVGGGSNSRPVSSGLNGSTETSSHVVPVASSPVKALPPISDEAAEAANTSCDVEAYEGVDLEYEADSLTGTWDARPNHEAHEEMKQRASLILEQRSSSGTASDDGTTKPNETNNKAGERENETQPLENGVDGASDEDVGTSERDAGDVHEQTTPEVRQHESWRPVPAGAYSVRFDVPDSGDSDNEDRITNGHSLDGAAEESENRANEAHDSR</sequence>
<evidence type="ECO:0000313" key="3">
    <source>
        <dbReference type="Proteomes" id="UP001209878"/>
    </source>
</evidence>
<organism evidence="2 3">
    <name type="scientific">Ridgeia piscesae</name>
    <name type="common">Tubeworm</name>
    <dbReference type="NCBI Taxonomy" id="27915"/>
    <lineage>
        <taxon>Eukaryota</taxon>
        <taxon>Metazoa</taxon>
        <taxon>Spiralia</taxon>
        <taxon>Lophotrochozoa</taxon>
        <taxon>Annelida</taxon>
        <taxon>Polychaeta</taxon>
        <taxon>Sedentaria</taxon>
        <taxon>Canalipalpata</taxon>
        <taxon>Sabellida</taxon>
        <taxon>Siboglinidae</taxon>
        <taxon>Ridgeia</taxon>
    </lineage>
</organism>
<accession>A0AAD9KVF4</accession>
<gene>
    <name evidence="2" type="ORF">NP493_560g01127</name>
</gene>
<feature type="compositionally biased region" description="Basic and acidic residues" evidence="1">
    <location>
        <begin position="255"/>
        <end position="266"/>
    </location>
</feature>
<dbReference type="Proteomes" id="UP001209878">
    <property type="component" value="Unassembled WGS sequence"/>
</dbReference>
<feature type="compositionally biased region" description="Polar residues" evidence="1">
    <location>
        <begin position="61"/>
        <end position="75"/>
    </location>
</feature>
<dbReference type="EMBL" id="JAODUO010000559">
    <property type="protein sequence ID" value="KAK2178146.1"/>
    <property type="molecule type" value="Genomic_DNA"/>
</dbReference>
<proteinExistence type="predicted"/>
<evidence type="ECO:0000256" key="1">
    <source>
        <dbReference type="SAM" id="MobiDB-lite"/>
    </source>
</evidence>
<comment type="caution">
    <text evidence="2">The sequence shown here is derived from an EMBL/GenBank/DDBJ whole genome shotgun (WGS) entry which is preliminary data.</text>
</comment>
<protein>
    <submittedName>
        <fullName evidence="2">Uncharacterized protein</fullName>
    </submittedName>
</protein>
<feature type="compositionally biased region" description="Basic and acidic residues" evidence="1">
    <location>
        <begin position="194"/>
        <end position="216"/>
    </location>
</feature>